<evidence type="ECO:0000259" key="9">
    <source>
        <dbReference type="PROSITE" id="PS50122"/>
    </source>
</evidence>
<dbReference type="EC" id="3.5.1.44" evidence="5"/>
<dbReference type="PANTHER" id="PTHR42872">
    <property type="entry name" value="PROTEIN-GLUTAMATE METHYLESTERASE/PROTEIN-GLUTAMINE GLUTAMINASE"/>
    <property type="match status" value="1"/>
</dbReference>
<dbReference type="EMBL" id="JAMTCD010000005">
    <property type="protein sequence ID" value="MCT7941367.1"/>
    <property type="molecule type" value="Genomic_DNA"/>
</dbReference>
<dbReference type="CDD" id="cd16432">
    <property type="entry name" value="CheB_Rec"/>
    <property type="match status" value="1"/>
</dbReference>
<dbReference type="Gene3D" id="3.40.50.180">
    <property type="entry name" value="Methylesterase CheB, C-terminal domain"/>
    <property type="match status" value="1"/>
</dbReference>
<proteinExistence type="inferred from homology"/>
<dbReference type="Pfam" id="PF00072">
    <property type="entry name" value="Response_reg"/>
    <property type="match status" value="1"/>
</dbReference>
<feature type="active site" evidence="5 6">
    <location>
        <position position="285"/>
    </location>
</feature>
<dbReference type="GO" id="GO:0008984">
    <property type="term" value="F:protein-glutamate methylesterase activity"/>
    <property type="evidence" value="ECO:0007669"/>
    <property type="project" value="UniProtKB-UniRule"/>
</dbReference>
<dbReference type="GO" id="GO:0000156">
    <property type="term" value="F:phosphorelay response regulator activity"/>
    <property type="evidence" value="ECO:0007669"/>
    <property type="project" value="InterPro"/>
</dbReference>
<dbReference type="EC" id="3.1.1.61" evidence="5"/>
<keyword evidence="3 5" id="KW-0378">Hydrolase</keyword>
<organism evidence="10 11">
    <name type="scientific">Shewanella holmiensis</name>
    <dbReference type="NCBI Taxonomy" id="2952222"/>
    <lineage>
        <taxon>Bacteria</taxon>
        <taxon>Pseudomonadati</taxon>
        <taxon>Pseudomonadota</taxon>
        <taxon>Gammaproteobacteria</taxon>
        <taxon>Alteromonadales</taxon>
        <taxon>Shewanellaceae</taxon>
        <taxon>Shewanella</taxon>
    </lineage>
</organism>
<dbReference type="GO" id="GO:0006935">
    <property type="term" value="P:chemotaxis"/>
    <property type="evidence" value="ECO:0007669"/>
    <property type="project" value="UniProtKB-UniRule"/>
</dbReference>
<dbReference type="NCBIfam" id="NF001965">
    <property type="entry name" value="PRK00742.1"/>
    <property type="match status" value="1"/>
</dbReference>
<dbReference type="GO" id="GO:0050568">
    <property type="term" value="F:protein-glutamine glutaminase activity"/>
    <property type="evidence" value="ECO:0007669"/>
    <property type="project" value="UniProtKB-UniRule"/>
</dbReference>
<dbReference type="AlphaFoldDB" id="A0A9X2WLZ2"/>
<dbReference type="SUPFAM" id="SSF52738">
    <property type="entry name" value="Methylesterase CheB, C-terminal domain"/>
    <property type="match status" value="1"/>
</dbReference>
<protein>
    <recommendedName>
        <fullName evidence="5">Protein-glutamate methylesterase/protein-glutamine glutaminase</fullName>
        <ecNumber evidence="5">3.1.1.61</ecNumber>
        <ecNumber evidence="5">3.5.1.44</ecNumber>
    </recommendedName>
</protein>
<evidence type="ECO:0000256" key="7">
    <source>
        <dbReference type="PROSITE-ProRule" id="PRU00169"/>
    </source>
</evidence>
<comment type="similarity">
    <text evidence="5">Belongs to the CheB family.</text>
</comment>
<keyword evidence="2 5" id="KW-0145">Chemotaxis</keyword>
<gene>
    <name evidence="5" type="primary">cheB</name>
    <name evidence="10" type="ORF">NE535_06085</name>
</gene>
<comment type="catalytic activity">
    <reaction evidence="4 5">
        <text>[protein]-L-glutamate 5-O-methyl ester + H2O = L-glutamyl-[protein] + methanol + H(+)</text>
        <dbReference type="Rhea" id="RHEA:23236"/>
        <dbReference type="Rhea" id="RHEA-COMP:10208"/>
        <dbReference type="Rhea" id="RHEA-COMP:10311"/>
        <dbReference type="ChEBI" id="CHEBI:15377"/>
        <dbReference type="ChEBI" id="CHEBI:15378"/>
        <dbReference type="ChEBI" id="CHEBI:17790"/>
        <dbReference type="ChEBI" id="CHEBI:29973"/>
        <dbReference type="ChEBI" id="CHEBI:82795"/>
        <dbReference type="EC" id="3.1.1.61"/>
    </reaction>
</comment>
<evidence type="ECO:0000256" key="1">
    <source>
        <dbReference type="ARBA" id="ARBA00022490"/>
    </source>
</evidence>
<feature type="domain" description="CheB-type methylesterase" evidence="9">
    <location>
        <begin position="145"/>
        <end position="343"/>
    </location>
</feature>
<comment type="PTM">
    <text evidence="5">Phosphorylated by CheA. Phosphorylation of the N-terminal regulatory domain activates the methylesterase activity.</text>
</comment>
<dbReference type="RefSeq" id="WP_261297775.1">
    <property type="nucleotide sequence ID" value="NZ_JAMTCD010000005.1"/>
</dbReference>
<reference evidence="10" key="1">
    <citation type="journal article" date="2023" name="Int. J. Syst. Evol. Microbiol.">
        <title>&lt;i&gt;Shewanella septentrionalis&lt;/i&gt; sp. nov. and &lt;i&gt;Shewanella holmiensis&lt;/i&gt; sp. nov., isolated from Baltic Sea water and sediments.</title>
        <authorList>
            <person name="Martin-Rodriguez A.J."/>
            <person name="Thorell K."/>
            <person name="Joffre E."/>
            <person name="Jensie-Markopoulos S."/>
            <person name="Moore E.R.B."/>
            <person name="Sjoling A."/>
        </authorList>
    </citation>
    <scope>NUCLEOTIDE SEQUENCE</scope>
    <source>
        <strain evidence="10">SP1S2-7</strain>
    </source>
</reference>
<keyword evidence="11" id="KW-1185">Reference proteome</keyword>
<dbReference type="PANTHER" id="PTHR42872:SF6">
    <property type="entry name" value="PROTEIN-GLUTAMATE METHYLESTERASE_PROTEIN-GLUTAMINE GLUTAMINASE"/>
    <property type="match status" value="1"/>
</dbReference>
<dbReference type="PROSITE" id="PS50122">
    <property type="entry name" value="CHEB"/>
    <property type="match status" value="1"/>
</dbReference>
<accession>A0A9X2WLZ2</accession>
<evidence type="ECO:0000256" key="5">
    <source>
        <dbReference type="HAMAP-Rule" id="MF_00099"/>
    </source>
</evidence>
<dbReference type="HAMAP" id="MF_00099">
    <property type="entry name" value="CheB_chemtxs"/>
    <property type="match status" value="1"/>
</dbReference>
<evidence type="ECO:0000256" key="2">
    <source>
        <dbReference type="ARBA" id="ARBA00022500"/>
    </source>
</evidence>
<dbReference type="PIRSF" id="PIRSF000876">
    <property type="entry name" value="RR_chemtxs_CheB"/>
    <property type="match status" value="1"/>
</dbReference>
<dbReference type="PROSITE" id="PS50110">
    <property type="entry name" value="RESPONSE_REGULATORY"/>
    <property type="match status" value="1"/>
</dbReference>
<comment type="catalytic activity">
    <reaction evidence="5">
        <text>L-glutaminyl-[protein] + H2O = L-glutamyl-[protein] + NH4(+)</text>
        <dbReference type="Rhea" id="RHEA:16441"/>
        <dbReference type="Rhea" id="RHEA-COMP:10207"/>
        <dbReference type="Rhea" id="RHEA-COMP:10208"/>
        <dbReference type="ChEBI" id="CHEBI:15377"/>
        <dbReference type="ChEBI" id="CHEBI:28938"/>
        <dbReference type="ChEBI" id="CHEBI:29973"/>
        <dbReference type="ChEBI" id="CHEBI:30011"/>
        <dbReference type="EC" id="3.5.1.44"/>
    </reaction>
</comment>
<comment type="domain">
    <text evidence="5">Contains a C-terminal catalytic domain, and an N-terminal region which modulates catalytic activity.</text>
</comment>
<dbReference type="InterPro" id="IPR011006">
    <property type="entry name" value="CheY-like_superfamily"/>
</dbReference>
<keyword evidence="1 5" id="KW-0963">Cytoplasm</keyword>
<comment type="caution">
    <text evidence="10">The sequence shown here is derived from an EMBL/GenBank/DDBJ whole genome shotgun (WGS) entry which is preliminary data.</text>
</comment>
<dbReference type="Proteomes" id="UP001155546">
    <property type="component" value="Unassembled WGS sequence"/>
</dbReference>
<evidence type="ECO:0000256" key="6">
    <source>
        <dbReference type="PROSITE-ProRule" id="PRU00050"/>
    </source>
</evidence>
<evidence type="ECO:0000313" key="11">
    <source>
        <dbReference type="Proteomes" id="UP001155546"/>
    </source>
</evidence>
<evidence type="ECO:0000313" key="10">
    <source>
        <dbReference type="EMBL" id="MCT7941367.1"/>
    </source>
</evidence>
<evidence type="ECO:0000259" key="8">
    <source>
        <dbReference type="PROSITE" id="PS50110"/>
    </source>
</evidence>
<feature type="modified residue" description="4-aspartylphosphate" evidence="5 7">
    <location>
        <position position="54"/>
    </location>
</feature>
<dbReference type="GO" id="GO:0005737">
    <property type="term" value="C:cytoplasm"/>
    <property type="evidence" value="ECO:0007669"/>
    <property type="project" value="UniProtKB-SubCell"/>
</dbReference>
<dbReference type="InterPro" id="IPR001789">
    <property type="entry name" value="Sig_transdc_resp-reg_receiver"/>
</dbReference>
<dbReference type="NCBIfam" id="NF009206">
    <property type="entry name" value="PRK12555.1"/>
    <property type="match status" value="1"/>
</dbReference>
<dbReference type="CDD" id="cd17541">
    <property type="entry name" value="REC_CheB-like"/>
    <property type="match status" value="1"/>
</dbReference>
<dbReference type="Gene3D" id="3.40.50.2300">
    <property type="match status" value="1"/>
</dbReference>
<evidence type="ECO:0000256" key="3">
    <source>
        <dbReference type="ARBA" id="ARBA00022801"/>
    </source>
</evidence>
<name>A0A9X2WLZ2_9GAMM</name>
<dbReference type="Pfam" id="PF01339">
    <property type="entry name" value="CheB_methylest"/>
    <property type="match status" value="1"/>
</dbReference>
<dbReference type="InterPro" id="IPR000673">
    <property type="entry name" value="Sig_transdc_resp-reg_Me-estase"/>
</dbReference>
<comment type="subcellular location">
    <subcellularLocation>
        <location evidence="5">Cytoplasm</location>
    </subcellularLocation>
</comment>
<feature type="domain" description="Response regulatory" evidence="8">
    <location>
        <begin position="3"/>
        <end position="120"/>
    </location>
</feature>
<dbReference type="InterPro" id="IPR008248">
    <property type="entry name" value="CheB-like"/>
</dbReference>
<comment type="function">
    <text evidence="5">Involved in chemotaxis. Part of a chemotaxis signal transduction system that modulates chemotaxis in response to various stimuli. Catalyzes the demethylation of specific methylglutamate residues introduced into the chemoreceptors (methyl-accepting chemotaxis proteins or MCP) by CheR. Also mediates the irreversible deamidation of specific glutamine residues to glutamic acid.</text>
</comment>
<feature type="active site" evidence="5 6">
    <location>
        <position position="189"/>
    </location>
</feature>
<feature type="active site" evidence="5 6">
    <location>
        <position position="163"/>
    </location>
</feature>
<keyword evidence="5 7" id="KW-0597">Phosphoprotein</keyword>
<evidence type="ECO:0000256" key="4">
    <source>
        <dbReference type="ARBA" id="ARBA00048267"/>
    </source>
</evidence>
<dbReference type="SUPFAM" id="SSF52172">
    <property type="entry name" value="CheY-like"/>
    <property type="match status" value="1"/>
</dbReference>
<dbReference type="InterPro" id="IPR035909">
    <property type="entry name" value="CheB_C"/>
</dbReference>
<sequence>MIKVLVIDDSAFMRQLLTHMLDADDNIIVVGEAEDPYEARELIKQLSPDVLTLDVEMPKMDGLAFLRNLMRLRPMPVVMVSSLTQKGADVTLEALSLGAIDYVAKPKNNHQNSLALFQNNLIYKVLAAGQITFDAPPPVRHNLQPNSDVSHKFKNRLIAIGASTGGIEAIQTLLTPLPANLPPVVITQHIPPVFSTSFAVRLNKNCNLNVIEAKGGEKLTPGHVYIAPGDKHLVIIRDGAHFKTKLLNSDPVNRHKPSVDVLFNSVAEHAAKTSIGIILTGMGNDGSQGLLNMRQKGAYTIAQDQASSVVWGMPGSAVEINAANEVLPLTDISSKLLTLLTIN</sequence>
<dbReference type="SMART" id="SM00448">
    <property type="entry name" value="REC"/>
    <property type="match status" value="1"/>
</dbReference>